<comment type="caution">
    <text evidence="1">The sequence shown here is derived from an EMBL/GenBank/DDBJ whole genome shotgun (WGS) entry which is preliminary data.</text>
</comment>
<evidence type="ECO:0000313" key="2">
    <source>
        <dbReference type="Proteomes" id="UP000664034"/>
    </source>
</evidence>
<dbReference type="RefSeq" id="WP_207364763.1">
    <property type="nucleotide sequence ID" value="NZ_JAFMYV010000005.1"/>
</dbReference>
<organism evidence="1 2">
    <name type="scientific">Fibrella rubiginis</name>
    <dbReference type="NCBI Taxonomy" id="2817060"/>
    <lineage>
        <taxon>Bacteria</taxon>
        <taxon>Pseudomonadati</taxon>
        <taxon>Bacteroidota</taxon>
        <taxon>Cytophagia</taxon>
        <taxon>Cytophagales</taxon>
        <taxon>Spirosomataceae</taxon>
        <taxon>Fibrella</taxon>
    </lineage>
</organism>
<protein>
    <submittedName>
        <fullName evidence="1">Uncharacterized protein</fullName>
    </submittedName>
</protein>
<gene>
    <name evidence="1" type="ORF">J2I47_11680</name>
</gene>
<dbReference type="Proteomes" id="UP000664034">
    <property type="component" value="Unassembled WGS sequence"/>
</dbReference>
<reference evidence="1" key="1">
    <citation type="submission" date="2021-03" db="EMBL/GenBank/DDBJ databases">
        <title>Fibrella sp. HMF5335 genome sequencing and assembly.</title>
        <authorList>
            <person name="Kang H."/>
            <person name="Kim H."/>
            <person name="Bae S."/>
            <person name="Joh K."/>
        </authorList>
    </citation>
    <scope>NUCLEOTIDE SEQUENCE</scope>
    <source>
        <strain evidence="1">HMF5335</strain>
    </source>
</reference>
<dbReference type="AlphaFoldDB" id="A0A939K3C2"/>
<evidence type="ECO:0000313" key="1">
    <source>
        <dbReference type="EMBL" id="MBO0937209.1"/>
    </source>
</evidence>
<name>A0A939K3C2_9BACT</name>
<sequence length="73" mass="8991">MLQIKPRNTDEQQFIEQFLKRTKIKFDVVEKETLKQKKQREFLEKLDRSLEDVKRHMRGEIELQSARDFLNEL</sequence>
<dbReference type="EMBL" id="JAFMYV010000005">
    <property type="protein sequence ID" value="MBO0937209.1"/>
    <property type="molecule type" value="Genomic_DNA"/>
</dbReference>
<proteinExistence type="predicted"/>
<keyword evidence="2" id="KW-1185">Reference proteome</keyword>
<accession>A0A939K3C2</accession>